<gene>
    <name evidence="1" type="ORF">AVEN_147426_1</name>
</gene>
<sequence>MKFYLPEHDYSSKIYPEVRFARKYASMFRHVEIICKTVRTHLFGVIWRQLKMFLKAMESSSQLSSIKFIDMKDYLINLDGYEVHEEHYQIIIKIVISIFNTQDSIKTVVFEESSFRIEVCSELLKTIFHSDRNTIRNLILRGSINEAPPFSEVQRSRRNMNILRCHQKCVSIFSELCGRMAYIQSLEIDYTQFFEGIMNGPV</sequence>
<protein>
    <submittedName>
        <fullName evidence="1">Uncharacterized protein</fullName>
    </submittedName>
</protein>
<dbReference type="EMBL" id="BGPR01000401">
    <property type="protein sequence ID" value="GBM18305.1"/>
    <property type="molecule type" value="Genomic_DNA"/>
</dbReference>
<proteinExistence type="predicted"/>
<accession>A0A4Y2DRR8</accession>
<comment type="caution">
    <text evidence="1">The sequence shown here is derived from an EMBL/GenBank/DDBJ whole genome shotgun (WGS) entry which is preliminary data.</text>
</comment>
<reference evidence="1 2" key="1">
    <citation type="journal article" date="2019" name="Sci. Rep.">
        <title>Orb-weaving spider Araneus ventricosus genome elucidates the spidroin gene catalogue.</title>
        <authorList>
            <person name="Kono N."/>
            <person name="Nakamura H."/>
            <person name="Ohtoshi R."/>
            <person name="Moran D.A.P."/>
            <person name="Shinohara A."/>
            <person name="Yoshida Y."/>
            <person name="Fujiwara M."/>
            <person name="Mori M."/>
            <person name="Tomita M."/>
            <person name="Arakawa K."/>
        </authorList>
    </citation>
    <scope>NUCLEOTIDE SEQUENCE [LARGE SCALE GENOMIC DNA]</scope>
</reference>
<organism evidence="1 2">
    <name type="scientific">Araneus ventricosus</name>
    <name type="common">Orbweaver spider</name>
    <name type="synonym">Epeira ventricosa</name>
    <dbReference type="NCBI Taxonomy" id="182803"/>
    <lineage>
        <taxon>Eukaryota</taxon>
        <taxon>Metazoa</taxon>
        <taxon>Ecdysozoa</taxon>
        <taxon>Arthropoda</taxon>
        <taxon>Chelicerata</taxon>
        <taxon>Arachnida</taxon>
        <taxon>Araneae</taxon>
        <taxon>Araneomorphae</taxon>
        <taxon>Entelegynae</taxon>
        <taxon>Araneoidea</taxon>
        <taxon>Araneidae</taxon>
        <taxon>Araneus</taxon>
    </lineage>
</organism>
<dbReference type="Proteomes" id="UP000499080">
    <property type="component" value="Unassembled WGS sequence"/>
</dbReference>
<evidence type="ECO:0000313" key="2">
    <source>
        <dbReference type="Proteomes" id="UP000499080"/>
    </source>
</evidence>
<name>A0A4Y2DRR8_ARAVE</name>
<evidence type="ECO:0000313" key="1">
    <source>
        <dbReference type="EMBL" id="GBM18305.1"/>
    </source>
</evidence>
<dbReference type="OrthoDB" id="6409609at2759"/>
<keyword evidence="2" id="KW-1185">Reference proteome</keyword>
<dbReference type="AlphaFoldDB" id="A0A4Y2DRR8"/>